<dbReference type="SUPFAM" id="SSF47565">
    <property type="entry name" value="Insect pheromone/odorant-binding proteins"/>
    <property type="match status" value="1"/>
</dbReference>
<dbReference type="Gene3D" id="1.10.238.20">
    <property type="entry name" value="Pheromone/general odorant binding protein domain"/>
    <property type="match status" value="1"/>
</dbReference>
<feature type="signal peptide" evidence="1">
    <location>
        <begin position="1"/>
        <end position="21"/>
    </location>
</feature>
<reference evidence="3" key="1">
    <citation type="submission" date="2023-01" db="EMBL/GenBank/DDBJ databases">
        <title>Key to firefly adult light organ development and bioluminescence: homeobox transcription factors regulate luciferase expression and transportation to peroxisome.</title>
        <authorList>
            <person name="Fu X."/>
        </authorList>
    </citation>
    <scope>NUCLEOTIDE SEQUENCE [LARGE SCALE GENOMIC DNA]</scope>
</reference>
<dbReference type="Proteomes" id="UP001353858">
    <property type="component" value="Unassembled WGS sequence"/>
</dbReference>
<accession>A0AAN7SLT4</accession>
<name>A0AAN7SLT4_9COLE</name>
<protein>
    <submittedName>
        <fullName evidence="2">Uncharacterized protein</fullName>
    </submittedName>
</protein>
<dbReference type="InterPro" id="IPR036728">
    <property type="entry name" value="PBP_GOBP_sf"/>
</dbReference>
<comment type="caution">
    <text evidence="2">The sequence shown here is derived from an EMBL/GenBank/DDBJ whole genome shotgun (WGS) entry which is preliminary data.</text>
</comment>
<keyword evidence="3" id="KW-1185">Reference proteome</keyword>
<dbReference type="AlphaFoldDB" id="A0AAN7SLT4"/>
<dbReference type="CDD" id="cd23992">
    <property type="entry name" value="PBP_GOBP"/>
    <property type="match status" value="1"/>
</dbReference>
<feature type="chain" id="PRO_5042894306" evidence="1">
    <location>
        <begin position="22"/>
        <end position="148"/>
    </location>
</feature>
<evidence type="ECO:0000256" key="1">
    <source>
        <dbReference type="SAM" id="SignalP"/>
    </source>
</evidence>
<evidence type="ECO:0000313" key="3">
    <source>
        <dbReference type="Proteomes" id="UP001353858"/>
    </source>
</evidence>
<sequence length="148" mass="17199">MSLSFATFLLASVYLFSNVKCMTLDAVETKCLKEFGYTKDIITYENDRLTKGVTEMNTFFSCVWKKKGLQRQDGSINYEKLYEMMVPEIKITLSDFGSNYVVIQSINECENVNGNDHGDTAIKVYNCLFDKTSKYVDEFKSKYEEYYE</sequence>
<dbReference type="GO" id="GO:0005549">
    <property type="term" value="F:odorant binding"/>
    <property type="evidence" value="ECO:0007669"/>
    <property type="project" value="InterPro"/>
</dbReference>
<gene>
    <name evidence="2" type="ORF">RN001_013918</name>
</gene>
<dbReference type="EMBL" id="JARPUR010000006">
    <property type="protein sequence ID" value="KAK4874558.1"/>
    <property type="molecule type" value="Genomic_DNA"/>
</dbReference>
<evidence type="ECO:0000313" key="2">
    <source>
        <dbReference type="EMBL" id="KAK4874558.1"/>
    </source>
</evidence>
<proteinExistence type="predicted"/>
<dbReference type="Pfam" id="PF01395">
    <property type="entry name" value="PBP_GOBP"/>
    <property type="match status" value="1"/>
</dbReference>
<organism evidence="2 3">
    <name type="scientific">Aquatica leii</name>
    <dbReference type="NCBI Taxonomy" id="1421715"/>
    <lineage>
        <taxon>Eukaryota</taxon>
        <taxon>Metazoa</taxon>
        <taxon>Ecdysozoa</taxon>
        <taxon>Arthropoda</taxon>
        <taxon>Hexapoda</taxon>
        <taxon>Insecta</taxon>
        <taxon>Pterygota</taxon>
        <taxon>Neoptera</taxon>
        <taxon>Endopterygota</taxon>
        <taxon>Coleoptera</taxon>
        <taxon>Polyphaga</taxon>
        <taxon>Elateriformia</taxon>
        <taxon>Elateroidea</taxon>
        <taxon>Lampyridae</taxon>
        <taxon>Luciolinae</taxon>
        <taxon>Aquatica</taxon>
    </lineage>
</organism>
<dbReference type="InterPro" id="IPR006170">
    <property type="entry name" value="PBP/GOBP"/>
</dbReference>
<keyword evidence="1" id="KW-0732">Signal</keyword>